<dbReference type="AlphaFoldDB" id="A0AAD2JZW9"/>
<comment type="caution">
    <text evidence="1">The sequence shown here is derived from an EMBL/GenBank/DDBJ whole genome shotgun (WGS) entry which is preliminary data.</text>
</comment>
<keyword evidence="2" id="KW-1185">Reference proteome</keyword>
<name>A0AAD2JZW9_9AGAR</name>
<sequence length="304" mass="33912">NNLRLLLASRPEQDIQRVLEPITTHLLDLEEKAGSRKGDISSFIKAQMEEHHPDWSVSVREKVEKALTRGANGMFLWVSLQMFHLLTCETGDIERQLKNLPADVKGTYDRMIERLRVDVSSFHRSRRLLDSVAVQTSPIYSLRASTAAAIAMVDLDWVANAGIPQPPDPFDARDVIRRRGSSFLQIYGDSEVGFVHFTAQEYVQGLADFNENEALATLFTAFTTAVVLKLVTPWDGRGGWSRLTGRVREVDVQRLVSRIFDPPDALLPQIQDGLGNIFAGSERAIAYEAETGRSSAELAAVFDS</sequence>
<organism evidence="1 2">
    <name type="scientific">Mycena citricolor</name>
    <dbReference type="NCBI Taxonomy" id="2018698"/>
    <lineage>
        <taxon>Eukaryota</taxon>
        <taxon>Fungi</taxon>
        <taxon>Dikarya</taxon>
        <taxon>Basidiomycota</taxon>
        <taxon>Agaricomycotina</taxon>
        <taxon>Agaricomycetes</taxon>
        <taxon>Agaricomycetidae</taxon>
        <taxon>Agaricales</taxon>
        <taxon>Marasmiineae</taxon>
        <taxon>Mycenaceae</taxon>
        <taxon>Mycena</taxon>
    </lineage>
</organism>
<feature type="non-terminal residue" evidence="1">
    <location>
        <position position="304"/>
    </location>
</feature>
<dbReference type="PANTHER" id="PTHR10039:SF14">
    <property type="entry name" value="NACHT DOMAIN-CONTAINING PROTEIN"/>
    <property type="match status" value="1"/>
</dbReference>
<dbReference type="EMBL" id="CAVNYO010000169">
    <property type="protein sequence ID" value="CAK5271227.1"/>
    <property type="molecule type" value="Genomic_DNA"/>
</dbReference>
<accession>A0AAD2JZW9</accession>
<proteinExistence type="predicted"/>
<feature type="non-terminal residue" evidence="1">
    <location>
        <position position="1"/>
    </location>
</feature>
<protein>
    <submittedName>
        <fullName evidence="1">Uncharacterized protein</fullName>
    </submittedName>
</protein>
<evidence type="ECO:0000313" key="1">
    <source>
        <dbReference type="EMBL" id="CAK5271227.1"/>
    </source>
</evidence>
<gene>
    <name evidence="1" type="ORF">MYCIT1_LOCUS16141</name>
</gene>
<evidence type="ECO:0000313" key="2">
    <source>
        <dbReference type="Proteomes" id="UP001295794"/>
    </source>
</evidence>
<reference evidence="1" key="1">
    <citation type="submission" date="2023-11" db="EMBL/GenBank/DDBJ databases">
        <authorList>
            <person name="De Vega J J."/>
            <person name="De Vega J J."/>
        </authorList>
    </citation>
    <scope>NUCLEOTIDE SEQUENCE</scope>
</reference>
<dbReference type="Proteomes" id="UP001295794">
    <property type="component" value="Unassembled WGS sequence"/>
</dbReference>
<dbReference type="PANTHER" id="PTHR10039">
    <property type="entry name" value="AMELOGENIN"/>
    <property type="match status" value="1"/>
</dbReference>